<organism evidence="1 2">
    <name type="scientific">Candidatus Nomurabacteria bacterium GW2011_GWF2_40_12</name>
    <dbReference type="NCBI Taxonomy" id="1618776"/>
    <lineage>
        <taxon>Bacteria</taxon>
        <taxon>Candidatus Nomuraibacteriota</taxon>
    </lineage>
</organism>
<accession>A0A0G0U125</accession>
<proteinExistence type="predicted"/>
<evidence type="ECO:0000313" key="2">
    <source>
        <dbReference type="Proteomes" id="UP000034301"/>
    </source>
</evidence>
<name>A0A0G0U125_9BACT</name>
<protein>
    <submittedName>
        <fullName evidence="1">Uncharacterized protein</fullName>
    </submittedName>
</protein>
<comment type="caution">
    <text evidence="1">The sequence shown here is derived from an EMBL/GenBank/DDBJ whole genome shotgun (WGS) entry which is preliminary data.</text>
</comment>
<evidence type="ECO:0000313" key="1">
    <source>
        <dbReference type="EMBL" id="KKR43867.1"/>
    </source>
</evidence>
<dbReference type="EMBL" id="LBYC01000001">
    <property type="protein sequence ID" value="KKR43867.1"/>
    <property type="molecule type" value="Genomic_DNA"/>
</dbReference>
<gene>
    <name evidence="1" type="ORF">UT78_C0001G0053</name>
</gene>
<sequence>MLSNTKIIGINRYNDPERAVLPLYLSYFGENVLDSQNRPFSLPKLEKLLI</sequence>
<reference evidence="1 2" key="1">
    <citation type="journal article" date="2015" name="Nature">
        <title>rRNA introns, odd ribosomes, and small enigmatic genomes across a large radiation of phyla.</title>
        <authorList>
            <person name="Brown C.T."/>
            <person name="Hug L.A."/>
            <person name="Thomas B.C."/>
            <person name="Sharon I."/>
            <person name="Castelle C.J."/>
            <person name="Singh A."/>
            <person name="Wilkins M.J."/>
            <person name="Williams K.H."/>
            <person name="Banfield J.F."/>
        </authorList>
    </citation>
    <scope>NUCLEOTIDE SEQUENCE [LARGE SCALE GENOMIC DNA]</scope>
</reference>
<dbReference type="AlphaFoldDB" id="A0A0G0U125"/>
<dbReference type="Proteomes" id="UP000034301">
    <property type="component" value="Unassembled WGS sequence"/>
</dbReference>